<reference evidence="2 3" key="1">
    <citation type="submission" date="2019-12" db="EMBL/GenBank/DDBJ databases">
        <title>Genome sequence of Streptomyces bambusae.</title>
        <authorList>
            <person name="Bansal K."/>
            <person name="Choksket S."/>
            <person name="Korpole S."/>
            <person name="Patil P.B."/>
        </authorList>
    </citation>
    <scope>NUCLEOTIDE SEQUENCE [LARGE SCALE GENOMIC DNA]</scope>
    <source>
        <strain evidence="2 3">SK60</strain>
    </source>
</reference>
<keyword evidence="3" id="KW-1185">Reference proteome</keyword>
<gene>
    <name evidence="2" type="ORF">GPJ59_15860</name>
</gene>
<organism evidence="2 3">
    <name type="scientific">Streptomyces bambusae</name>
    <dbReference type="NCBI Taxonomy" id="1550616"/>
    <lineage>
        <taxon>Bacteria</taxon>
        <taxon>Bacillati</taxon>
        <taxon>Actinomycetota</taxon>
        <taxon>Actinomycetes</taxon>
        <taxon>Kitasatosporales</taxon>
        <taxon>Streptomycetaceae</taxon>
        <taxon>Streptomyces</taxon>
    </lineage>
</organism>
<sequence>MTDDPYARLAAAAAAWEELGSRLSPQARDRLAEALSGLRPGGGASGAPRTADPEAAALTAARLLEAELPGEFPGESRFTAVRPAPADTVHLGFTATDLAVLVLDGHGMAGPVLGEVRDRLLAAPSLGDSEVLERGFDPYAPDLIRLRAVGGEVRLPTFQFAPGGAAAPVVRAVNALLGADSDPWGAADWWLSPNAWLDTVPARLIGTAEEHQLVQAARFLTEEE</sequence>
<evidence type="ECO:0000256" key="1">
    <source>
        <dbReference type="SAM" id="MobiDB-lite"/>
    </source>
</evidence>
<evidence type="ECO:0000313" key="3">
    <source>
        <dbReference type="Proteomes" id="UP000812013"/>
    </source>
</evidence>
<name>A0ABS6Z7D8_9ACTN</name>
<comment type="caution">
    <text evidence="2">The sequence shown here is derived from an EMBL/GenBank/DDBJ whole genome shotgun (WGS) entry which is preliminary data.</text>
</comment>
<evidence type="ECO:0000313" key="2">
    <source>
        <dbReference type="EMBL" id="MBW5483324.1"/>
    </source>
</evidence>
<dbReference type="RefSeq" id="WP_219667787.1">
    <property type="nucleotide sequence ID" value="NZ_WTFF01000099.1"/>
</dbReference>
<proteinExistence type="predicted"/>
<accession>A0ABS6Z7D8</accession>
<dbReference type="Proteomes" id="UP000812013">
    <property type="component" value="Unassembled WGS sequence"/>
</dbReference>
<protein>
    <submittedName>
        <fullName evidence="2">Uncharacterized protein</fullName>
    </submittedName>
</protein>
<feature type="region of interest" description="Disordered" evidence="1">
    <location>
        <begin position="31"/>
        <end position="51"/>
    </location>
</feature>
<dbReference type="EMBL" id="WTFF01000099">
    <property type="protein sequence ID" value="MBW5483324.1"/>
    <property type="molecule type" value="Genomic_DNA"/>
</dbReference>